<sequence length="158" mass="17150">MARPDEHDRESIDRAFAEMMASYHLTADRPEVPAVTTEDAATGTEPDRSPSQPVDSSWADAHPLFVHESQERVADEPEAEERFVPEEPRPLPKPAWPVLIAWLGLGYSILVMLAAVLGIVVSGWAGWLALVGFVGGMGLLFSRLPRSRPPDAGDGAVL</sequence>
<feature type="region of interest" description="Disordered" evidence="1">
    <location>
        <begin position="27"/>
        <end position="88"/>
    </location>
</feature>
<evidence type="ECO:0000313" key="3">
    <source>
        <dbReference type="EMBL" id="CAA9381503.1"/>
    </source>
</evidence>
<dbReference type="AlphaFoldDB" id="A0A6J4NBR4"/>
<gene>
    <name evidence="3" type="ORF">AVDCRST_MAG75-990</name>
</gene>
<accession>A0A6J4NBR4</accession>
<dbReference type="EMBL" id="CADCUO010000065">
    <property type="protein sequence ID" value="CAA9381503.1"/>
    <property type="molecule type" value="Genomic_DNA"/>
</dbReference>
<evidence type="ECO:0000256" key="1">
    <source>
        <dbReference type="SAM" id="MobiDB-lite"/>
    </source>
</evidence>
<name>A0A6J4NBR4_9ACTN</name>
<keyword evidence="2" id="KW-0472">Membrane</keyword>
<feature type="transmembrane region" description="Helical" evidence="2">
    <location>
        <begin position="124"/>
        <end position="141"/>
    </location>
</feature>
<reference evidence="3" key="1">
    <citation type="submission" date="2020-02" db="EMBL/GenBank/DDBJ databases">
        <authorList>
            <person name="Meier V. D."/>
        </authorList>
    </citation>
    <scope>NUCLEOTIDE SEQUENCE</scope>
    <source>
        <strain evidence="3">AVDCRST_MAG75</strain>
    </source>
</reference>
<keyword evidence="2" id="KW-0812">Transmembrane</keyword>
<organism evidence="3">
    <name type="scientific">uncultured Propionibacteriaceae bacterium</name>
    <dbReference type="NCBI Taxonomy" id="257457"/>
    <lineage>
        <taxon>Bacteria</taxon>
        <taxon>Bacillati</taxon>
        <taxon>Actinomycetota</taxon>
        <taxon>Actinomycetes</taxon>
        <taxon>Propionibacteriales</taxon>
        <taxon>Propionibacteriaceae</taxon>
        <taxon>environmental samples</taxon>
    </lineage>
</organism>
<proteinExistence type="predicted"/>
<feature type="transmembrane region" description="Helical" evidence="2">
    <location>
        <begin position="98"/>
        <end position="118"/>
    </location>
</feature>
<feature type="compositionally biased region" description="Basic and acidic residues" evidence="1">
    <location>
        <begin position="68"/>
        <end position="88"/>
    </location>
</feature>
<keyword evidence="2" id="KW-1133">Transmembrane helix</keyword>
<evidence type="ECO:0000256" key="2">
    <source>
        <dbReference type="SAM" id="Phobius"/>
    </source>
</evidence>
<protein>
    <submittedName>
        <fullName evidence="3">Uncharacterized protein</fullName>
    </submittedName>
</protein>